<reference evidence="1 2" key="1">
    <citation type="submission" date="2021-03" db="EMBL/GenBank/DDBJ databases">
        <title>Genomic Encyclopedia of Type Strains, Phase III (KMG-III): the genomes of soil and plant-associated and newly described type strains.</title>
        <authorList>
            <person name="Whitman W."/>
        </authorList>
    </citation>
    <scope>NUCLEOTIDE SEQUENCE [LARGE SCALE GENOMIC DNA]</scope>
    <source>
        <strain evidence="1 2">IMMIB AFH-6</strain>
    </source>
</reference>
<comment type="caution">
    <text evidence="1">The sequence shown here is derived from an EMBL/GenBank/DDBJ whole genome shotgun (WGS) entry which is preliminary data.</text>
</comment>
<accession>A0ABS4SFC0</accession>
<sequence>MSSLSSGLNSLVATVLGSHPALRLLPISRYTQEQAAVYATANGRAIAHEVDAEGRQSLLVALKGLDYVSVCDLEHDLSPPGDRPLSLLIPELRSGLLARFAPKTAGDVCRIVEAVCPV</sequence>
<gene>
    <name evidence="1" type="ORF">J2851_001021</name>
</gene>
<evidence type="ECO:0000313" key="2">
    <source>
        <dbReference type="Proteomes" id="UP000781958"/>
    </source>
</evidence>
<organism evidence="1 2">
    <name type="scientific">Azospirillum rugosum</name>
    <dbReference type="NCBI Taxonomy" id="416170"/>
    <lineage>
        <taxon>Bacteria</taxon>
        <taxon>Pseudomonadati</taxon>
        <taxon>Pseudomonadota</taxon>
        <taxon>Alphaproteobacteria</taxon>
        <taxon>Rhodospirillales</taxon>
        <taxon>Azospirillaceae</taxon>
        <taxon>Azospirillum</taxon>
    </lineage>
</organism>
<keyword evidence="2" id="KW-1185">Reference proteome</keyword>
<dbReference type="EMBL" id="JAGINP010000003">
    <property type="protein sequence ID" value="MBP2291272.1"/>
    <property type="molecule type" value="Genomic_DNA"/>
</dbReference>
<proteinExistence type="predicted"/>
<evidence type="ECO:0000313" key="1">
    <source>
        <dbReference type="EMBL" id="MBP2291272.1"/>
    </source>
</evidence>
<dbReference type="RefSeq" id="WP_209764682.1">
    <property type="nucleotide sequence ID" value="NZ_JAGINP010000003.1"/>
</dbReference>
<name>A0ABS4SFC0_9PROT</name>
<protein>
    <submittedName>
        <fullName evidence="1">Uncharacterized protein</fullName>
    </submittedName>
</protein>
<dbReference type="Proteomes" id="UP000781958">
    <property type="component" value="Unassembled WGS sequence"/>
</dbReference>